<feature type="region of interest" description="Disordered" evidence="2">
    <location>
        <begin position="163"/>
        <end position="198"/>
    </location>
</feature>
<feature type="domain" description="B box-type" evidence="3">
    <location>
        <begin position="20"/>
        <end position="63"/>
    </location>
</feature>
<comment type="caution">
    <text evidence="4">The sequence shown here is derived from an EMBL/GenBank/DDBJ whole genome shotgun (WGS) entry which is preliminary data.</text>
</comment>
<dbReference type="InterPro" id="IPR006734">
    <property type="entry name" value="PLATZ"/>
</dbReference>
<dbReference type="PANTHER" id="PTHR31065">
    <property type="entry name" value="PLATZ TRANSCRIPTION FACTOR FAMILY PROTEIN"/>
    <property type="match status" value="1"/>
</dbReference>
<dbReference type="AlphaFoldDB" id="A0A843TCD9"/>
<keyword evidence="5" id="KW-1185">Reference proteome</keyword>
<dbReference type="Proteomes" id="UP000652761">
    <property type="component" value="Unassembled WGS sequence"/>
</dbReference>
<dbReference type="InterPro" id="IPR000315">
    <property type="entry name" value="Znf_B-box"/>
</dbReference>
<keyword evidence="1" id="KW-0862">Zinc</keyword>
<name>A0A843TCD9_COLES</name>
<protein>
    <recommendedName>
        <fullName evidence="3">B box-type domain-containing protein</fullName>
    </recommendedName>
</protein>
<evidence type="ECO:0000313" key="5">
    <source>
        <dbReference type="Proteomes" id="UP000652761"/>
    </source>
</evidence>
<evidence type="ECO:0000313" key="4">
    <source>
        <dbReference type="EMBL" id="MQL70012.1"/>
    </source>
</evidence>
<proteinExistence type="predicted"/>
<evidence type="ECO:0000256" key="2">
    <source>
        <dbReference type="SAM" id="MobiDB-lite"/>
    </source>
</evidence>
<dbReference type="GO" id="GO:0008270">
    <property type="term" value="F:zinc ion binding"/>
    <property type="evidence" value="ECO:0007669"/>
    <property type="project" value="UniProtKB-KW"/>
</dbReference>
<keyword evidence="1" id="KW-0479">Metal-binding</keyword>
<dbReference type="Pfam" id="PF04640">
    <property type="entry name" value="PLATZ"/>
    <property type="match status" value="1"/>
</dbReference>
<reference evidence="4" key="1">
    <citation type="submission" date="2017-07" db="EMBL/GenBank/DDBJ databases">
        <title>Taro Niue Genome Assembly and Annotation.</title>
        <authorList>
            <person name="Atibalentja N."/>
            <person name="Keating K."/>
            <person name="Fields C.J."/>
        </authorList>
    </citation>
    <scope>NUCLEOTIDE SEQUENCE</scope>
    <source>
        <strain evidence="4">Niue_2</strain>
        <tissue evidence="4">Leaf</tissue>
    </source>
</reference>
<evidence type="ECO:0000256" key="1">
    <source>
        <dbReference type="PROSITE-ProRule" id="PRU00024"/>
    </source>
</evidence>
<keyword evidence="1" id="KW-0863">Zinc-finger</keyword>
<sequence>LCWGQAIWKPAWLEALDTQKFFVSCSTHEAAKKNEKNICCLDCCTSLCPHCLTSHRFHRLVQVRRYVYHDVVRLEDLEKLIDCSNVQPYTINSSKVVFIKKRPQSRQFKGSGNICTSCDRSLQEPYIHCSLGCKVDFVLRQKKDLSPYLRTCDSLSLNPDFAVPHEGRDDDGNDNTTHSTVVDNDEPMGSSDSENLSSAAPCTADFVRKKRSGLYVCARSAGGSLSNVNSAEITANVNRRKGIPHRSPMC</sequence>
<dbReference type="PROSITE" id="PS50119">
    <property type="entry name" value="ZF_BBOX"/>
    <property type="match status" value="1"/>
</dbReference>
<accession>A0A843TCD9</accession>
<dbReference type="EMBL" id="NMUH01000053">
    <property type="protein sequence ID" value="MQL70012.1"/>
    <property type="molecule type" value="Genomic_DNA"/>
</dbReference>
<gene>
    <name evidence="4" type="ORF">Taro_002315</name>
</gene>
<dbReference type="OrthoDB" id="1908108at2759"/>
<evidence type="ECO:0000259" key="3">
    <source>
        <dbReference type="PROSITE" id="PS50119"/>
    </source>
</evidence>
<feature type="non-terminal residue" evidence="4">
    <location>
        <position position="250"/>
    </location>
</feature>
<organism evidence="4 5">
    <name type="scientific">Colocasia esculenta</name>
    <name type="common">Wild taro</name>
    <name type="synonym">Arum esculentum</name>
    <dbReference type="NCBI Taxonomy" id="4460"/>
    <lineage>
        <taxon>Eukaryota</taxon>
        <taxon>Viridiplantae</taxon>
        <taxon>Streptophyta</taxon>
        <taxon>Embryophyta</taxon>
        <taxon>Tracheophyta</taxon>
        <taxon>Spermatophyta</taxon>
        <taxon>Magnoliopsida</taxon>
        <taxon>Liliopsida</taxon>
        <taxon>Araceae</taxon>
        <taxon>Aroideae</taxon>
        <taxon>Colocasieae</taxon>
        <taxon>Colocasia</taxon>
    </lineage>
</organism>
<dbReference type="PANTHER" id="PTHR31065:SF11">
    <property type="entry name" value="PROTEIN RGF1 INDUCIBLE TRANSCRIPTION FACTOR 1"/>
    <property type="match status" value="1"/>
</dbReference>